<gene>
    <name evidence="2" type="ORF">Tci_053134</name>
</gene>
<accession>A0A6L2N4N9</accession>
<feature type="compositionally biased region" description="Acidic residues" evidence="1">
    <location>
        <begin position="81"/>
        <end position="92"/>
    </location>
</feature>
<feature type="compositionally biased region" description="Polar residues" evidence="1">
    <location>
        <begin position="65"/>
        <end position="77"/>
    </location>
</feature>
<protein>
    <submittedName>
        <fullName evidence="2">Uncharacterized protein</fullName>
    </submittedName>
</protein>
<name>A0A6L2N4N9_TANCI</name>
<proteinExistence type="predicted"/>
<dbReference type="EMBL" id="BKCJ010008221">
    <property type="protein sequence ID" value="GEU81156.1"/>
    <property type="molecule type" value="Genomic_DNA"/>
</dbReference>
<feature type="region of interest" description="Disordered" evidence="1">
    <location>
        <begin position="65"/>
        <end position="92"/>
    </location>
</feature>
<evidence type="ECO:0000313" key="2">
    <source>
        <dbReference type="EMBL" id="GEU81156.1"/>
    </source>
</evidence>
<organism evidence="2">
    <name type="scientific">Tanacetum cinerariifolium</name>
    <name type="common">Dalmatian daisy</name>
    <name type="synonym">Chrysanthemum cinerariifolium</name>
    <dbReference type="NCBI Taxonomy" id="118510"/>
    <lineage>
        <taxon>Eukaryota</taxon>
        <taxon>Viridiplantae</taxon>
        <taxon>Streptophyta</taxon>
        <taxon>Embryophyta</taxon>
        <taxon>Tracheophyta</taxon>
        <taxon>Spermatophyta</taxon>
        <taxon>Magnoliopsida</taxon>
        <taxon>eudicotyledons</taxon>
        <taxon>Gunneridae</taxon>
        <taxon>Pentapetalae</taxon>
        <taxon>asterids</taxon>
        <taxon>campanulids</taxon>
        <taxon>Asterales</taxon>
        <taxon>Asteraceae</taxon>
        <taxon>Asteroideae</taxon>
        <taxon>Anthemideae</taxon>
        <taxon>Anthemidinae</taxon>
        <taxon>Tanacetum</taxon>
    </lineage>
</organism>
<reference evidence="2" key="1">
    <citation type="journal article" date="2019" name="Sci. Rep.">
        <title>Draft genome of Tanacetum cinerariifolium, the natural source of mosquito coil.</title>
        <authorList>
            <person name="Yamashiro T."/>
            <person name="Shiraishi A."/>
            <person name="Satake H."/>
            <person name="Nakayama K."/>
        </authorList>
    </citation>
    <scope>NUCLEOTIDE SEQUENCE</scope>
</reference>
<evidence type="ECO:0000256" key="1">
    <source>
        <dbReference type="SAM" id="MobiDB-lite"/>
    </source>
</evidence>
<comment type="caution">
    <text evidence="2">The sequence shown here is derived from an EMBL/GenBank/DDBJ whole genome shotgun (WGS) entry which is preliminary data.</text>
</comment>
<dbReference type="AlphaFoldDB" id="A0A6L2N4N9"/>
<sequence length="92" mass="10344">MKQKIHVDVEASIFEVAGEEQVQVSCGQQVQVSCGEQVKVDVEEQNENKIGEQVEYKDEAIISGYDSQYNGDSSENGRINDDEDFLINEETK</sequence>